<name>A0AAV3ZT75_9GAST</name>
<reference evidence="2 3" key="1">
    <citation type="journal article" date="2021" name="Elife">
        <title>Chloroplast acquisition without the gene transfer in kleptoplastic sea slugs, Plakobranchus ocellatus.</title>
        <authorList>
            <person name="Maeda T."/>
            <person name="Takahashi S."/>
            <person name="Yoshida T."/>
            <person name="Shimamura S."/>
            <person name="Takaki Y."/>
            <person name="Nagai Y."/>
            <person name="Toyoda A."/>
            <person name="Suzuki Y."/>
            <person name="Arimoto A."/>
            <person name="Ishii H."/>
            <person name="Satoh N."/>
            <person name="Nishiyama T."/>
            <person name="Hasebe M."/>
            <person name="Maruyama T."/>
            <person name="Minagawa J."/>
            <person name="Obokata J."/>
            <person name="Shigenobu S."/>
        </authorList>
    </citation>
    <scope>NUCLEOTIDE SEQUENCE [LARGE SCALE GENOMIC DNA]</scope>
</reference>
<sequence length="156" mass="16460">MSGATATLDSTRKFSAAAATTFTTPKCMRTLSLQQPPTPLAPSSPFRRETSMVNFVVVVVVVAVSLMLFATPSHCQVVRYVYYQGAPGDRGADGAQGIPGIDGRPVSVGQVFDSFSLQAVKMPLSDLPNYNVSRGVASTVDSKSALRFAGNLLSQV</sequence>
<gene>
    <name evidence="2" type="ORF">PoB_002505400</name>
</gene>
<keyword evidence="1" id="KW-1133">Transmembrane helix</keyword>
<dbReference type="EMBL" id="BLXT01002860">
    <property type="protein sequence ID" value="GFN98548.1"/>
    <property type="molecule type" value="Genomic_DNA"/>
</dbReference>
<accession>A0AAV3ZT75</accession>
<keyword evidence="3" id="KW-1185">Reference proteome</keyword>
<keyword evidence="1" id="KW-0812">Transmembrane</keyword>
<evidence type="ECO:0000313" key="2">
    <source>
        <dbReference type="EMBL" id="GFN98548.1"/>
    </source>
</evidence>
<feature type="transmembrane region" description="Helical" evidence="1">
    <location>
        <begin position="52"/>
        <end position="70"/>
    </location>
</feature>
<dbReference type="AlphaFoldDB" id="A0AAV3ZT75"/>
<evidence type="ECO:0000256" key="1">
    <source>
        <dbReference type="SAM" id="Phobius"/>
    </source>
</evidence>
<keyword evidence="1" id="KW-0472">Membrane</keyword>
<organism evidence="2 3">
    <name type="scientific">Plakobranchus ocellatus</name>
    <dbReference type="NCBI Taxonomy" id="259542"/>
    <lineage>
        <taxon>Eukaryota</taxon>
        <taxon>Metazoa</taxon>
        <taxon>Spiralia</taxon>
        <taxon>Lophotrochozoa</taxon>
        <taxon>Mollusca</taxon>
        <taxon>Gastropoda</taxon>
        <taxon>Heterobranchia</taxon>
        <taxon>Euthyneura</taxon>
        <taxon>Panpulmonata</taxon>
        <taxon>Sacoglossa</taxon>
        <taxon>Placobranchoidea</taxon>
        <taxon>Plakobranchidae</taxon>
        <taxon>Plakobranchus</taxon>
    </lineage>
</organism>
<comment type="caution">
    <text evidence="2">The sequence shown here is derived from an EMBL/GenBank/DDBJ whole genome shotgun (WGS) entry which is preliminary data.</text>
</comment>
<protein>
    <submittedName>
        <fullName evidence="2">Uncharacterized protein</fullName>
    </submittedName>
</protein>
<evidence type="ECO:0000313" key="3">
    <source>
        <dbReference type="Proteomes" id="UP000735302"/>
    </source>
</evidence>
<dbReference type="Proteomes" id="UP000735302">
    <property type="component" value="Unassembled WGS sequence"/>
</dbReference>
<proteinExistence type="predicted"/>